<proteinExistence type="predicted"/>
<comment type="caution">
    <text evidence="1">The sequence shown here is derived from an EMBL/GenBank/DDBJ whole genome shotgun (WGS) entry which is preliminary data.</text>
</comment>
<evidence type="ECO:0000313" key="1">
    <source>
        <dbReference type="EMBL" id="MPD06515.1"/>
    </source>
</evidence>
<protein>
    <submittedName>
        <fullName evidence="1">Uncharacterized protein</fullName>
    </submittedName>
</protein>
<sequence length="16" mass="1653">MCCDSTHFGVSAANPL</sequence>
<gene>
    <name evidence="1" type="ORF">E2C01_102329</name>
</gene>
<organism evidence="1 2">
    <name type="scientific">Portunus trituberculatus</name>
    <name type="common">Swimming crab</name>
    <name type="synonym">Neptunus trituberculatus</name>
    <dbReference type="NCBI Taxonomy" id="210409"/>
    <lineage>
        <taxon>Eukaryota</taxon>
        <taxon>Metazoa</taxon>
        <taxon>Ecdysozoa</taxon>
        <taxon>Arthropoda</taxon>
        <taxon>Crustacea</taxon>
        <taxon>Multicrustacea</taxon>
        <taxon>Malacostraca</taxon>
        <taxon>Eumalacostraca</taxon>
        <taxon>Eucarida</taxon>
        <taxon>Decapoda</taxon>
        <taxon>Pleocyemata</taxon>
        <taxon>Brachyura</taxon>
        <taxon>Eubrachyura</taxon>
        <taxon>Portunoidea</taxon>
        <taxon>Portunidae</taxon>
        <taxon>Portuninae</taxon>
        <taxon>Portunus</taxon>
    </lineage>
</organism>
<dbReference type="Proteomes" id="UP000324222">
    <property type="component" value="Unassembled WGS sequence"/>
</dbReference>
<name>A0A5B7KNY2_PORTR</name>
<reference evidence="1 2" key="1">
    <citation type="submission" date="2019-05" db="EMBL/GenBank/DDBJ databases">
        <title>Another draft genome of Portunus trituberculatus and its Hox gene families provides insights of decapod evolution.</title>
        <authorList>
            <person name="Jeong J.-H."/>
            <person name="Song I."/>
            <person name="Kim S."/>
            <person name="Choi T."/>
            <person name="Kim D."/>
            <person name="Ryu S."/>
            <person name="Kim W."/>
        </authorList>
    </citation>
    <scope>NUCLEOTIDE SEQUENCE [LARGE SCALE GENOMIC DNA]</scope>
    <source>
        <tissue evidence="1">Muscle</tissue>
    </source>
</reference>
<accession>A0A5B7KNY2</accession>
<evidence type="ECO:0000313" key="2">
    <source>
        <dbReference type="Proteomes" id="UP000324222"/>
    </source>
</evidence>
<keyword evidence="2" id="KW-1185">Reference proteome</keyword>
<dbReference type="AlphaFoldDB" id="A0A5B7KNY2"/>
<dbReference type="EMBL" id="VSRR010151621">
    <property type="protein sequence ID" value="MPD06515.1"/>
    <property type="molecule type" value="Genomic_DNA"/>
</dbReference>